<evidence type="ECO:0000259" key="5">
    <source>
        <dbReference type="PROSITE" id="PS50977"/>
    </source>
</evidence>
<dbReference type="PROSITE" id="PS50977">
    <property type="entry name" value="HTH_TETR_2"/>
    <property type="match status" value="1"/>
</dbReference>
<feature type="DNA-binding region" description="H-T-H motif" evidence="4">
    <location>
        <begin position="43"/>
        <end position="62"/>
    </location>
</feature>
<dbReference type="RefSeq" id="WP_234763514.1">
    <property type="nucleotide sequence ID" value="NZ_JAKEIP010000058.1"/>
</dbReference>
<dbReference type="GO" id="GO:0003700">
    <property type="term" value="F:DNA-binding transcription factor activity"/>
    <property type="evidence" value="ECO:0007669"/>
    <property type="project" value="TreeGrafter"/>
</dbReference>
<keyword evidence="2 4" id="KW-0238">DNA-binding</keyword>
<gene>
    <name evidence="6" type="ORF">L0P92_16740</name>
</gene>
<dbReference type="InterPro" id="IPR049445">
    <property type="entry name" value="TetR_SbtR-like_C"/>
</dbReference>
<dbReference type="InterPro" id="IPR050109">
    <property type="entry name" value="HTH-type_TetR-like_transc_reg"/>
</dbReference>
<dbReference type="Pfam" id="PF00440">
    <property type="entry name" value="TetR_N"/>
    <property type="match status" value="1"/>
</dbReference>
<keyword evidence="7" id="KW-1185">Reference proteome</keyword>
<dbReference type="PANTHER" id="PTHR30055:SF234">
    <property type="entry name" value="HTH-TYPE TRANSCRIPTIONAL REGULATOR BETI"/>
    <property type="match status" value="1"/>
</dbReference>
<evidence type="ECO:0000256" key="3">
    <source>
        <dbReference type="ARBA" id="ARBA00023163"/>
    </source>
</evidence>
<reference evidence="6" key="1">
    <citation type="submission" date="2022-01" db="EMBL/GenBank/DDBJ databases">
        <title>Draft Genome Sequences of Seven Type Strains of the Genus Streptomyces.</title>
        <authorList>
            <person name="Aziz S."/>
            <person name="Coretto E."/>
            <person name="Chronakova A."/>
            <person name="Sproer C."/>
            <person name="Huber K."/>
            <person name="Nouioui I."/>
            <person name="Gross H."/>
        </authorList>
    </citation>
    <scope>NUCLEOTIDE SEQUENCE</scope>
    <source>
        <strain evidence="6">DSM 103493</strain>
    </source>
</reference>
<dbReference type="SUPFAM" id="SSF46689">
    <property type="entry name" value="Homeodomain-like"/>
    <property type="match status" value="1"/>
</dbReference>
<dbReference type="InterPro" id="IPR036271">
    <property type="entry name" value="Tet_transcr_reg_TetR-rel_C_sf"/>
</dbReference>
<dbReference type="SUPFAM" id="SSF48498">
    <property type="entry name" value="Tetracyclin repressor-like, C-terminal domain"/>
    <property type="match status" value="1"/>
</dbReference>
<comment type="caution">
    <text evidence="6">The sequence shown here is derived from an EMBL/GenBank/DDBJ whole genome shotgun (WGS) entry which is preliminary data.</text>
</comment>
<evidence type="ECO:0000256" key="2">
    <source>
        <dbReference type="ARBA" id="ARBA00023125"/>
    </source>
</evidence>
<feature type="domain" description="HTH tetR-type" evidence="5">
    <location>
        <begin position="21"/>
        <end position="80"/>
    </location>
</feature>
<sequence>MAISPDAPQPAADRPLRRDAQRNRDALLEAARAHFAEHGLHAPLEQIARQAQLAIGTLYRHFPTRLDLIQAVFTEKVRAWLEVAERAVAMEEAWQGFQLFAETMCALQAGDRGFADLASVRLPDSTSLEAAQTRIHDLGVEIVHRAQEQGSLRADVTPEDLAFVIWSHSRIAEATRGIAPVVWRRHLHLMLDAFRADRAHPLPEPPMTADQVYEAMVRLGGYDSCAGS</sequence>
<accession>A0A9X1TLZ6</accession>
<dbReference type="GO" id="GO:0000976">
    <property type="term" value="F:transcription cis-regulatory region binding"/>
    <property type="evidence" value="ECO:0007669"/>
    <property type="project" value="TreeGrafter"/>
</dbReference>
<evidence type="ECO:0000313" key="6">
    <source>
        <dbReference type="EMBL" id="MCF1595209.1"/>
    </source>
</evidence>
<dbReference type="Proteomes" id="UP001139384">
    <property type="component" value="Unassembled WGS sequence"/>
</dbReference>
<dbReference type="AlphaFoldDB" id="A0A9X1TLZ6"/>
<evidence type="ECO:0000313" key="7">
    <source>
        <dbReference type="Proteomes" id="UP001139384"/>
    </source>
</evidence>
<name>A0A9X1TLZ6_STRM4</name>
<evidence type="ECO:0000256" key="1">
    <source>
        <dbReference type="ARBA" id="ARBA00023015"/>
    </source>
</evidence>
<protein>
    <submittedName>
        <fullName evidence="6">TetR/AcrR family transcriptional regulator</fullName>
    </submittedName>
</protein>
<dbReference type="PANTHER" id="PTHR30055">
    <property type="entry name" value="HTH-TYPE TRANSCRIPTIONAL REGULATOR RUTR"/>
    <property type="match status" value="1"/>
</dbReference>
<dbReference type="PRINTS" id="PR00455">
    <property type="entry name" value="HTHTETR"/>
</dbReference>
<dbReference type="InterPro" id="IPR009057">
    <property type="entry name" value="Homeodomain-like_sf"/>
</dbReference>
<proteinExistence type="predicted"/>
<evidence type="ECO:0000256" key="4">
    <source>
        <dbReference type="PROSITE-ProRule" id="PRU00335"/>
    </source>
</evidence>
<keyword evidence="1" id="KW-0805">Transcription regulation</keyword>
<dbReference type="InterPro" id="IPR001647">
    <property type="entry name" value="HTH_TetR"/>
</dbReference>
<organism evidence="6 7">
    <name type="scientific">Streptomyces muensis</name>
    <dbReference type="NCBI Taxonomy" id="1077944"/>
    <lineage>
        <taxon>Bacteria</taxon>
        <taxon>Bacillati</taxon>
        <taxon>Actinomycetota</taxon>
        <taxon>Actinomycetes</taxon>
        <taxon>Kitasatosporales</taxon>
        <taxon>Streptomycetaceae</taxon>
        <taxon>Streptomyces</taxon>
    </lineage>
</organism>
<dbReference type="EMBL" id="JAKEIP010000058">
    <property type="protein sequence ID" value="MCF1595209.1"/>
    <property type="molecule type" value="Genomic_DNA"/>
</dbReference>
<dbReference type="Pfam" id="PF21597">
    <property type="entry name" value="TetR_C_43"/>
    <property type="match status" value="1"/>
</dbReference>
<keyword evidence="3" id="KW-0804">Transcription</keyword>
<dbReference type="Gene3D" id="1.10.357.10">
    <property type="entry name" value="Tetracycline Repressor, domain 2"/>
    <property type="match status" value="1"/>
</dbReference>